<dbReference type="EMBL" id="JACHNY010000003">
    <property type="protein sequence ID" value="MBB4617440.1"/>
    <property type="molecule type" value="Genomic_DNA"/>
</dbReference>
<accession>A0A7W7AI41</accession>
<keyword evidence="1" id="KW-0472">Membrane</keyword>
<evidence type="ECO:0000256" key="1">
    <source>
        <dbReference type="SAM" id="Phobius"/>
    </source>
</evidence>
<dbReference type="Proteomes" id="UP000574769">
    <property type="component" value="Unassembled WGS sequence"/>
</dbReference>
<keyword evidence="1" id="KW-0812">Transmembrane</keyword>
<dbReference type="RefSeq" id="WP_184113297.1">
    <property type="nucleotide sequence ID" value="NZ_JACHNY010000003.1"/>
</dbReference>
<dbReference type="AlphaFoldDB" id="A0A7W7AI41"/>
<comment type="caution">
    <text evidence="2">The sequence shown here is derived from an EMBL/GenBank/DDBJ whole genome shotgun (WGS) entry which is preliminary data.</text>
</comment>
<proteinExistence type="predicted"/>
<reference evidence="2 3" key="1">
    <citation type="submission" date="2020-08" db="EMBL/GenBank/DDBJ databases">
        <title>Genomic Encyclopedia of Type Strains, Phase IV (KMG-IV): sequencing the most valuable type-strain genomes for metagenomic binning, comparative biology and taxonomic classification.</title>
        <authorList>
            <person name="Goeker M."/>
        </authorList>
    </citation>
    <scope>NUCLEOTIDE SEQUENCE [LARGE SCALE GENOMIC DNA]</scope>
    <source>
        <strain evidence="2 3">DSM 15867</strain>
    </source>
</reference>
<gene>
    <name evidence="2" type="ORF">GGQ96_001568</name>
</gene>
<sequence length="74" mass="7645">MYMEVITAARPSSGRVARVAIGVPVLLVAGVAMIPWLAGNGLIAGAVLAGRTVTRLPRLMAQAIDYTGEIAIGR</sequence>
<keyword evidence="3" id="KW-1185">Reference proteome</keyword>
<evidence type="ECO:0000313" key="2">
    <source>
        <dbReference type="EMBL" id="MBB4617440.1"/>
    </source>
</evidence>
<organism evidence="2 3">
    <name type="scientific">Sphingomonas abaci</name>
    <dbReference type="NCBI Taxonomy" id="237611"/>
    <lineage>
        <taxon>Bacteria</taxon>
        <taxon>Pseudomonadati</taxon>
        <taxon>Pseudomonadota</taxon>
        <taxon>Alphaproteobacteria</taxon>
        <taxon>Sphingomonadales</taxon>
        <taxon>Sphingomonadaceae</taxon>
        <taxon>Sphingomonas</taxon>
    </lineage>
</organism>
<name>A0A7W7AI41_9SPHN</name>
<evidence type="ECO:0000313" key="3">
    <source>
        <dbReference type="Proteomes" id="UP000574769"/>
    </source>
</evidence>
<keyword evidence="1" id="KW-1133">Transmembrane helix</keyword>
<feature type="transmembrane region" description="Helical" evidence="1">
    <location>
        <begin position="20"/>
        <end position="50"/>
    </location>
</feature>
<protein>
    <submittedName>
        <fullName evidence="2">Uncharacterized protein</fullName>
    </submittedName>
</protein>